<feature type="region of interest" description="Disordered" evidence="1">
    <location>
        <begin position="238"/>
        <end position="286"/>
    </location>
</feature>
<evidence type="ECO:0000313" key="2">
    <source>
        <dbReference type="EMBL" id="CAE0489180.1"/>
    </source>
</evidence>
<dbReference type="CDD" id="cd00118">
    <property type="entry name" value="LysM"/>
    <property type="match status" value="1"/>
</dbReference>
<protein>
    <recommendedName>
        <fullName evidence="3">LysM domain-containing protein</fullName>
    </recommendedName>
</protein>
<dbReference type="AlphaFoldDB" id="A0A7S3QPG6"/>
<dbReference type="InterPro" id="IPR018392">
    <property type="entry name" value="LysM"/>
</dbReference>
<feature type="compositionally biased region" description="Pro residues" evidence="1">
    <location>
        <begin position="66"/>
        <end position="77"/>
    </location>
</feature>
<gene>
    <name evidence="2" type="ORF">DTER00134_LOCUS4250</name>
</gene>
<feature type="compositionally biased region" description="Polar residues" evidence="1">
    <location>
        <begin position="30"/>
        <end position="40"/>
    </location>
</feature>
<name>A0A7S3QPG6_DUNTE</name>
<evidence type="ECO:0000256" key="1">
    <source>
        <dbReference type="SAM" id="MobiDB-lite"/>
    </source>
</evidence>
<accession>A0A7S3QPG6</accession>
<feature type="compositionally biased region" description="Basic residues" evidence="1">
    <location>
        <begin position="41"/>
        <end position="56"/>
    </location>
</feature>
<sequence length="467" mass="49411">MGLCTSTAKSEDPGAELTLKACKEVVDPTSPDTGIQPPQQHQRRSCGHRGSARRSRQKDSPQLSSQPPPKPPLPPLLTPLELLQLAGEVVAAGTLPKTSSVESHPQEGPAAHPVQPAQLAAVAVVGTQGNALASPCGQGELCPVGLCLVRPAVAQHLASCRGYTAYGCRPGRQQLMDPRVSMYFCAAQLQELQAQLSTGDQEMSCMQAHTGPSSEDNSQEEAAVRIYFGYRASSAAAAAPTTGTDGGGQHSDSEQISEAPCPPSQTCSHAHAHTSPPPVKSLLQSAHAQKQALAPSCCDHAQQQQQQQQQGVGLGSCVFEDSLWPRFCCAKDQLQRLEAALLASRKVERRSHQMYVVREGETADTICAALSLPVEALEAANPDVPVRCVDGGLQCNDCIVLPVPVCLPRLYVTKPGDSGLMKIASACGVKSQCLRAANLELLASWGMRVFTEPGWVLSLPGLKGYED</sequence>
<evidence type="ECO:0008006" key="3">
    <source>
        <dbReference type="Google" id="ProtNLM"/>
    </source>
</evidence>
<organism evidence="2">
    <name type="scientific">Dunaliella tertiolecta</name>
    <name type="common">Green alga</name>
    <dbReference type="NCBI Taxonomy" id="3047"/>
    <lineage>
        <taxon>Eukaryota</taxon>
        <taxon>Viridiplantae</taxon>
        <taxon>Chlorophyta</taxon>
        <taxon>core chlorophytes</taxon>
        <taxon>Chlorophyceae</taxon>
        <taxon>CS clade</taxon>
        <taxon>Chlamydomonadales</taxon>
        <taxon>Dunaliellaceae</taxon>
        <taxon>Dunaliella</taxon>
    </lineage>
</organism>
<reference evidence="2" key="1">
    <citation type="submission" date="2021-01" db="EMBL/GenBank/DDBJ databases">
        <authorList>
            <person name="Corre E."/>
            <person name="Pelletier E."/>
            <person name="Niang G."/>
            <person name="Scheremetjew M."/>
            <person name="Finn R."/>
            <person name="Kale V."/>
            <person name="Holt S."/>
            <person name="Cochrane G."/>
            <person name="Meng A."/>
            <person name="Brown T."/>
            <person name="Cohen L."/>
        </authorList>
    </citation>
    <scope>NUCLEOTIDE SEQUENCE</scope>
    <source>
        <strain evidence="2">CCMP1320</strain>
    </source>
</reference>
<feature type="region of interest" description="Disordered" evidence="1">
    <location>
        <begin position="25"/>
        <end position="77"/>
    </location>
</feature>
<dbReference type="EMBL" id="HBIP01007882">
    <property type="protein sequence ID" value="CAE0489180.1"/>
    <property type="molecule type" value="Transcribed_RNA"/>
</dbReference>
<proteinExistence type="predicted"/>